<dbReference type="GO" id="GO:0019464">
    <property type="term" value="P:glycine decarboxylation via glycine cleavage system"/>
    <property type="evidence" value="ECO:0007669"/>
    <property type="project" value="InterPro"/>
</dbReference>
<dbReference type="RefSeq" id="WP_146588631.1">
    <property type="nucleotide sequence ID" value="NZ_SJPO01000007.1"/>
</dbReference>
<dbReference type="InterPro" id="IPR011053">
    <property type="entry name" value="Single_hybrid_motif"/>
</dbReference>
<dbReference type="SUPFAM" id="SSF51230">
    <property type="entry name" value="Single hybrid motif"/>
    <property type="match status" value="1"/>
</dbReference>
<accession>A0A5C5YL67</accession>
<evidence type="ECO:0000313" key="2">
    <source>
        <dbReference type="EMBL" id="TWT75675.1"/>
    </source>
</evidence>
<dbReference type="Gene3D" id="2.40.50.100">
    <property type="match status" value="1"/>
</dbReference>
<dbReference type="InterPro" id="IPR033753">
    <property type="entry name" value="GCV_H/Fam206"/>
</dbReference>
<dbReference type="CDD" id="cd06848">
    <property type="entry name" value="GCS_H"/>
    <property type="match status" value="1"/>
</dbReference>
<dbReference type="PANTHER" id="PTHR11715">
    <property type="entry name" value="GLYCINE CLEAVAGE SYSTEM H PROTEIN"/>
    <property type="match status" value="1"/>
</dbReference>
<comment type="caution">
    <text evidence="2">The sequence shown here is derived from an EMBL/GenBank/DDBJ whole genome shotgun (WGS) entry which is preliminary data.</text>
</comment>
<name>A0A5C5YL67_9BACT</name>
<dbReference type="GO" id="GO:0009249">
    <property type="term" value="P:protein lipoylation"/>
    <property type="evidence" value="ECO:0007669"/>
    <property type="project" value="TreeGrafter"/>
</dbReference>
<dbReference type="GO" id="GO:0005829">
    <property type="term" value="C:cytosol"/>
    <property type="evidence" value="ECO:0007669"/>
    <property type="project" value="TreeGrafter"/>
</dbReference>
<gene>
    <name evidence="2" type="primary">gcvH_2</name>
    <name evidence="2" type="ORF">Pla123a_31850</name>
</gene>
<dbReference type="GO" id="GO:0005960">
    <property type="term" value="C:glycine cleavage complex"/>
    <property type="evidence" value="ECO:0007669"/>
    <property type="project" value="InterPro"/>
</dbReference>
<proteinExistence type="predicted"/>
<evidence type="ECO:0000256" key="1">
    <source>
        <dbReference type="ARBA" id="ARBA00022823"/>
    </source>
</evidence>
<dbReference type="Pfam" id="PF01597">
    <property type="entry name" value="GCV_H"/>
    <property type="match status" value="1"/>
</dbReference>
<evidence type="ECO:0000313" key="3">
    <source>
        <dbReference type="Proteomes" id="UP000318478"/>
    </source>
</evidence>
<dbReference type="EMBL" id="SJPO01000007">
    <property type="protein sequence ID" value="TWT75675.1"/>
    <property type="molecule type" value="Genomic_DNA"/>
</dbReference>
<dbReference type="Proteomes" id="UP000318478">
    <property type="component" value="Unassembled WGS sequence"/>
</dbReference>
<protein>
    <submittedName>
        <fullName evidence="2">Glycine cleavage system H protein</fullName>
    </submittedName>
</protein>
<dbReference type="PANTHER" id="PTHR11715:SF3">
    <property type="entry name" value="GLYCINE CLEAVAGE SYSTEM H PROTEIN-RELATED"/>
    <property type="match status" value="1"/>
</dbReference>
<organism evidence="2 3">
    <name type="scientific">Posidoniimonas polymericola</name>
    <dbReference type="NCBI Taxonomy" id="2528002"/>
    <lineage>
        <taxon>Bacteria</taxon>
        <taxon>Pseudomonadati</taxon>
        <taxon>Planctomycetota</taxon>
        <taxon>Planctomycetia</taxon>
        <taxon>Pirellulales</taxon>
        <taxon>Lacipirellulaceae</taxon>
        <taxon>Posidoniimonas</taxon>
    </lineage>
</organism>
<keyword evidence="3" id="KW-1185">Reference proteome</keyword>
<reference evidence="2 3" key="1">
    <citation type="submission" date="2019-02" db="EMBL/GenBank/DDBJ databases">
        <title>Deep-cultivation of Planctomycetes and their phenomic and genomic characterization uncovers novel biology.</title>
        <authorList>
            <person name="Wiegand S."/>
            <person name="Jogler M."/>
            <person name="Boedeker C."/>
            <person name="Pinto D."/>
            <person name="Vollmers J."/>
            <person name="Rivas-Marin E."/>
            <person name="Kohn T."/>
            <person name="Peeters S.H."/>
            <person name="Heuer A."/>
            <person name="Rast P."/>
            <person name="Oberbeckmann S."/>
            <person name="Bunk B."/>
            <person name="Jeske O."/>
            <person name="Meyerdierks A."/>
            <person name="Storesund J.E."/>
            <person name="Kallscheuer N."/>
            <person name="Luecker S."/>
            <person name="Lage O.M."/>
            <person name="Pohl T."/>
            <person name="Merkel B.J."/>
            <person name="Hornburger P."/>
            <person name="Mueller R.-W."/>
            <person name="Bruemmer F."/>
            <person name="Labrenz M."/>
            <person name="Spormann A.M."/>
            <person name="Op Den Camp H."/>
            <person name="Overmann J."/>
            <person name="Amann R."/>
            <person name="Jetten M.S.M."/>
            <person name="Mascher T."/>
            <person name="Medema M.H."/>
            <person name="Devos D.P."/>
            <person name="Kaster A.-K."/>
            <person name="Ovreas L."/>
            <person name="Rohde M."/>
            <person name="Galperin M.Y."/>
            <person name="Jogler C."/>
        </authorList>
    </citation>
    <scope>NUCLEOTIDE SEQUENCE [LARGE SCALE GENOMIC DNA]</scope>
    <source>
        <strain evidence="2 3">Pla123a</strain>
    </source>
</reference>
<dbReference type="InterPro" id="IPR002930">
    <property type="entry name" value="GCV_H"/>
</dbReference>
<dbReference type="AlphaFoldDB" id="A0A5C5YL67"/>
<dbReference type="OrthoDB" id="9796712at2"/>
<keyword evidence="1" id="KW-0450">Lipoyl</keyword>
<sequence>MPFDPAETLYYRQTRFSTRLPTSHLYSPSHYWLARQEGGRFRVGLTKFAMRMLGDFVEHDFSVSPSDAVEAGDPIGWIEGFKALSDIYCVSKGVFLRGNPNLAAAPQLVDKDPYDGGWLYEYEGEPPVDGVDAAGYVEILDATITRMLAEQQNQPDKSC</sequence>